<dbReference type="InterPro" id="IPR036059">
    <property type="entry name" value="TldD/PmbA_sf"/>
</dbReference>
<dbReference type="InterPro" id="IPR047657">
    <property type="entry name" value="PmbA"/>
</dbReference>
<comment type="similarity">
    <text evidence="1">Belongs to the peptidase U62 family.</text>
</comment>
<feature type="domain" description="Metalloprotease TldD/E central" evidence="4">
    <location>
        <begin position="119"/>
        <end position="209"/>
    </location>
</feature>
<feature type="domain" description="Metalloprotease TldD/E C-terminal" evidence="3">
    <location>
        <begin position="227"/>
        <end position="446"/>
    </location>
</feature>
<dbReference type="InterPro" id="IPR045570">
    <property type="entry name" value="Metalloprtase-TldD/E_cen_dom"/>
</dbReference>
<dbReference type="GO" id="GO:0008237">
    <property type="term" value="F:metallopeptidase activity"/>
    <property type="evidence" value="ECO:0007669"/>
    <property type="project" value="InterPro"/>
</dbReference>
<sequence length="447" mass="47842">MADQQQLQHAIDQVLERTKAAGAEADVIASSSNNFSLKANAGELDEYKVTSGQVIGVRIVKDQHIATSYSESLEPASLDMMVEHALANATYTKQDPHQTIACANSQLVTQYPEIDQTDTATVDDKIALALALEKGVVEKPNATSAPYNGFGESDSQVILANTLGTRCYHKERSIYCYAYTLFEKDGKQAMHGGMSTGRRFDELDPQYCINYGYDMAKALLDGEPVTTGNYSVVFDLNCLSSLFGAFGMCFSGQSAMKGINPWRDALNTMVASPLLTISDTAYIQGGSAIKAFDSEGFATRDTILVGEGQLQSLLHNSHTANFFGIDNTANGSRSAKGGLGVSARHTVIATGQSSDAELTGGEYLELIELQGVHSGADAVSGDFSFGASGFLCRDGKRVQPVRGITVAGNFYKMIKGIDAVGDTLSHDHGKHFFAPLIRFSKLSIAGK</sequence>
<keyword evidence="5" id="KW-0645">Protease</keyword>
<dbReference type="PANTHER" id="PTHR43421">
    <property type="entry name" value="METALLOPROTEASE PMBA"/>
    <property type="match status" value="1"/>
</dbReference>
<dbReference type="InterPro" id="IPR045569">
    <property type="entry name" value="Metalloprtase-TldD/E_C"/>
</dbReference>
<organism evidence="5 6">
    <name type="scientific">Photobacterium gaetbulicola</name>
    <dbReference type="NCBI Taxonomy" id="1295392"/>
    <lineage>
        <taxon>Bacteria</taxon>
        <taxon>Pseudomonadati</taxon>
        <taxon>Pseudomonadota</taxon>
        <taxon>Gammaproteobacteria</taxon>
        <taxon>Vibrionales</taxon>
        <taxon>Vibrionaceae</taxon>
        <taxon>Photobacterium</taxon>
    </lineage>
</organism>
<dbReference type="Gene3D" id="3.30.2290.10">
    <property type="entry name" value="PmbA/TldD superfamily"/>
    <property type="match status" value="1"/>
</dbReference>
<evidence type="ECO:0000259" key="4">
    <source>
        <dbReference type="Pfam" id="PF19290"/>
    </source>
</evidence>
<dbReference type="EMBL" id="JWLZ01000146">
    <property type="protein sequence ID" value="KHT63933.1"/>
    <property type="molecule type" value="Genomic_DNA"/>
</dbReference>
<reference evidence="5 6" key="1">
    <citation type="submission" date="2014-12" db="EMBL/GenBank/DDBJ databases">
        <title>Genome sequencing of Photobacterium gaetbulicola AD005a.</title>
        <authorList>
            <person name="Adrian T.G.S."/>
            <person name="Chan K.G."/>
        </authorList>
    </citation>
    <scope>NUCLEOTIDE SEQUENCE [LARGE SCALE GENOMIC DNA]</scope>
    <source>
        <strain evidence="5 6">AD005a</strain>
    </source>
</reference>
<accession>A0A0B9G5B7</accession>
<dbReference type="SUPFAM" id="SSF111283">
    <property type="entry name" value="Putative modulator of DNA gyrase, PmbA/TldD"/>
    <property type="match status" value="1"/>
</dbReference>
<evidence type="ECO:0000259" key="2">
    <source>
        <dbReference type="Pfam" id="PF01523"/>
    </source>
</evidence>
<keyword evidence="5" id="KW-0378">Hydrolase</keyword>
<name>A0A0B9G5B7_9GAMM</name>
<proteinExistence type="inferred from homology"/>
<dbReference type="Pfam" id="PF19290">
    <property type="entry name" value="PmbA_TldD_2nd"/>
    <property type="match status" value="1"/>
</dbReference>
<dbReference type="Pfam" id="PF19289">
    <property type="entry name" value="PmbA_TldD_3rd"/>
    <property type="match status" value="1"/>
</dbReference>
<dbReference type="AlphaFoldDB" id="A0A0B9G5B7"/>
<feature type="domain" description="Metalloprotease TldD/E N-terminal" evidence="2">
    <location>
        <begin position="25"/>
        <end position="89"/>
    </location>
</feature>
<dbReference type="InterPro" id="IPR035068">
    <property type="entry name" value="TldD/PmbA_N"/>
</dbReference>
<dbReference type="RefSeq" id="WP_039460797.1">
    <property type="nucleotide sequence ID" value="NZ_JWLZ01000146.1"/>
</dbReference>
<comment type="caution">
    <text evidence="5">The sequence shown here is derived from an EMBL/GenBank/DDBJ whole genome shotgun (WGS) entry which is preliminary data.</text>
</comment>
<evidence type="ECO:0000256" key="1">
    <source>
        <dbReference type="ARBA" id="ARBA00005836"/>
    </source>
</evidence>
<dbReference type="Proteomes" id="UP000031278">
    <property type="component" value="Unassembled WGS sequence"/>
</dbReference>
<gene>
    <name evidence="5" type="ORF">RJ45_09145</name>
</gene>
<dbReference type="Pfam" id="PF01523">
    <property type="entry name" value="PmbA_TldD_1st"/>
    <property type="match status" value="1"/>
</dbReference>
<dbReference type="GO" id="GO:0005829">
    <property type="term" value="C:cytosol"/>
    <property type="evidence" value="ECO:0007669"/>
    <property type="project" value="TreeGrafter"/>
</dbReference>
<evidence type="ECO:0000259" key="3">
    <source>
        <dbReference type="Pfam" id="PF19289"/>
    </source>
</evidence>
<evidence type="ECO:0000313" key="6">
    <source>
        <dbReference type="Proteomes" id="UP000031278"/>
    </source>
</evidence>
<protein>
    <submittedName>
        <fullName evidence="5">Zn-dependent protease</fullName>
    </submittedName>
</protein>
<dbReference type="PANTHER" id="PTHR43421:SF1">
    <property type="entry name" value="METALLOPROTEASE PMBA"/>
    <property type="match status" value="1"/>
</dbReference>
<evidence type="ECO:0000313" key="5">
    <source>
        <dbReference type="EMBL" id="KHT63933.1"/>
    </source>
</evidence>
<dbReference type="GO" id="GO:0006508">
    <property type="term" value="P:proteolysis"/>
    <property type="evidence" value="ECO:0007669"/>
    <property type="project" value="UniProtKB-KW"/>
</dbReference>
<dbReference type="InterPro" id="IPR002510">
    <property type="entry name" value="Metalloprtase-TldD/E_N"/>
</dbReference>